<dbReference type="EMBL" id="BDCR01000003">
    <property type="protein sequence ID" value="GAT62911.1"/>
    <property type="molecule type" value="Genomic_DNA"/>
</dbReference>
<dbReference type="Proteomes" id="UP000076586">
    <property type="component" value="Unassembled WGS sequence"/>
</dbReference>
<proteinExistence type="predicted"/>
<protein>
    <recommendedName>
        <fullName evidence="3">Uracil DNA glycosylase superfamily protein</fullName>
    </recommendedName>
</protein>
<dbReference type="AlphaFoldDB" id="A0A170ZQH2"/>
<name>A0A170ZQH2_9BACT</name>
<dbReference type="RefSeq" id="WP_068703640.1">
    <property type="nucleotide sequence ID" value="NZ_BDCR01000003.1"/>
</dbReference>
<dbReference type="OrthoDB" id="307997at2"/>
<sequence>MNVQLNDLYSSKWGKISEMLQSFNEEDPEDYANMATHPLLIKTNEEYEHADLKVMFFGQETNEWHGAFEEGIDIDSVISVYDEFYLKKGYERYGKPFWNFIRRLKSTQSNKKIGYIWNNVLKIGKTESGSPQQGLINYTIDFFNVIPQEIEILKPNILLFLSGHTYDEHIKKSVGNFTIVPIDGFLTNKLCLLKFDDINVDLAIRTYHPGYLQRMGEHRIEITDKINKLIENV</sequence>
<evidence type="ECO:0008006" key="3">
    <source>
        <dbReference type="Google" id="ProtNLM"/>
    </source>
</evidence>
<accession>A0A170ZQH2</accession>
<reference evidence="2" key="2">
    <citation type="journal article" date="2017" name="Genome Announc.">
        <title>Draft genome sequence of Paludibacter jiangxiensis NM7(T), a propionate-producing fermentative bacterium.</title>
        <authorList>
            <person name="Qiu Y.-L."/>
            <person name="Tourlousse D.M."/>
            <person name="Matsuura N."/>
            <person name="Ohashi A."/>
            <person name="Sekiguchi Y."/>
        </authorList>
    </citation>
    <scope>NUCLEOTIDE SEQUENCE [LARGE SCALE GENOMIC DNA]</scope>
    <source>
        <strain evidence="2">NM7</strain>
    </source>
</reference>
<evidence type="ECO:0000313" key="2">
    <source>
        <dbReference type="Proteomes" id="UP000076586"/>
    </source>
</evidence>
<reference evidence="2" key="1">
    <citation type="submission" date="2016-04" db="EMBL/GenBank/DDBJ databases">
        <title>Draft genome sequence of Paludibacter jiangxiensis strain NM7.</title>
        <authorList>
            <person name="Qiu Y."/>
            <person name="Matsuura N."/>
            <person name="Ohashi A."/>
            <person name="Tourlousse M.D."/>
            <person name="Sekiguchi Y."/>
        </authorList>
    </citation>
    <scope>NUCLEOTIDE SEQUENCE [LARGE SCALE GENOMIC DNA]</scope>
    <source>
        <strain evidence="2">NM7</strain>
    </source>
</reference>
<comment type="caution">
    <text evidence="1">The sequence shown here is derived from an EMBL/GenBank/DDBJ whole genome shotgun (WGS) entry which is preliminary data.</text>
</comment>
<evidence type="ECO:0000313" key="1">
    <source>
        <dbReference type="EMBL" id="GAT62911.1"/>
    </source>
</evidence>
<gene>
    <name evidence="1" type="ORF">PJIAN_3222</name>
</gene>
<keyword evidence="2" id="KW-1185">Reference proteome</keyword>
<organism evidence="1 2">
    <name type="scientific">Paludibacter jiangxiensis</name>
    <dbReference type="NCBI Taxonomy" id="681398"/>
    <lineage>
        <taxon>Bacteria</taxon>
        <taxon>Pseudomonadati</taxon>
        <taxon>Bacteroidota</taxon>
        <taxon>Bacteroidia</taxon>
        <taxon>Bacteroidales</taxon>
        <taxon>Paludibacteraceae</taxon>
        <taxon>Paludibacter</taxon>
    </lineage>
</organism>